<dbReference type="CDD" id="cd10434">
    <property type="entry name" value="GIY-YIG_UvrC_Cho"/>
    <property type="match status" value="1"/>
</dbReference>
<dbReference type="SMART" id="SM00465">
    <property type="entry name" value="GIYc"/>
    <property type="match status" value="1"/>
</dbReference>
<dbReference type="NCBIfam" id="TIGR00573">
    <property type="entry name" value="dnaq"/>
    <property type="match status" value="1"/>
</dbReference>
<dbReference type="PANTHER" id="PTHR30562:SF1">
    <property type="entry name" value="UVRABC SYSTEM PROTEIN C"/>
    <property type="match status" value="1"/>
</dbReference>
<feature type="domain" description="GIY-YIG" evidence="1">
    <location>
        <begin position="218"/>
        <end position="296"/>
    </location>
</feature>
<dbReference type="InterPro" id="IPR035901">
    <property type="entry name" value="GIY-YIG_endonuc_sf"/>
</dbReference>
<dbReference type="InterPro" id="IPR013520">
    <property type="entry name" value="Ribonucl_H"/>
</dbReference>
<dbReference type="GO" id="GO:0006289">
    <property type="term" value="P:nucleotide-excision repair"/>
    <property type="evidence" value="ECO:0007669"/>
    <property type="project" value="InterPro"/>
</dbReference>
<dbReference type="PANTHER" id="PTHR30562">
    <property type="entry name" value="UVRC/OXIDOREDUCTASE"/>
    <property type="match status" value="1"/>
</dbReference>
<dbReference type="SMART" id="SM00479">
    <property type="entry name" value="EXOIII"/>
    <property type="match status" value="1"/>
</dbReference>
<dbReference type="GO" id="GO:0006260">
    <property type="term" value="P:DNA replication"/>
    <property type="evidence" value="ECO:0007669"/>
    <property type="project" value="InterPro"/>
</dbReference>
<sequence>MHEQLSTDALGMPLSQATFVVVDLETTGGSPAEAGITEIGAVRIRGGEVIGEYSTLVNPGIAVPPFVAALTGITDALLMTAPRLEAVLPSFLEFMRGSILIAHNAPYDVGFLKGACRKLEYPWPGPQVLDTARIARVTLQPGEVRNCKLGTLAAHFHATVTPTHRAFDDARATADVFHALVARLGNLGVQTVEDLQAFSSKVSPTQRSKRHLADGLPDAPGVYVFKDQTGTALYIGTSKSIRTRVRGYFTASENRRRMAEMVGIAHEVTPIVCASTLEARVRELRLIAEHQPRYNHRSKRPEKQVWLKLTAEHAPRLSVVRAVLDDSSVGARYLGPFPSAGAAHFASEALALAFPLRTCTAKIARRPRTETPGCVRAELGTCPAPCTASGNTSAYDDLVQGAQQAMAGNARAVIEACSGRMAELSEAGRFEDAAGWRDRLAAYLHASVRTQRLAMLAANPEILAAQQTPEGGWEIHCIRFGSLAGAVTVDRGVDPRPALDALRRSADHVTSTRTLATSGLAEEADAISAWLEGARLVEAAVPLSLPVACGGELALRLSRVQHVMRDSAPAAGDYQWHSRHVRSGEQRPIGARELPVTRIRTA</sequence>
<dbReference type="InterPro" id="IPR036397">
    <property type="entry name" value="RNaseH_sf"/>
</dbReference>
<dbReference type="SUPFAM" id="SSF53098">
    <property type="entry name" value="Ribonuclease H-like"/>
    <property type="match status" value="1"/>
</dbReference>
<dbReference type="Pfam" id="PF00929">
    <property type="entry name" value="RNase_T"/>
    <property type="match status" value="1"/>
</dbReference>
<reference evidence="2" key="1">
    <citation type="submission" date="2020-05" db="EMBL/GenBank/DDBJ databases">
        <authorList>
            <person name="Chiriac C."/>
            <person name="Salcher M."/>
            <person name="Ghai R."/>
            <person name="Kavagutti S V."/>
        </authorList>
    </citation>
    <scope>NUCLEOTIDE SEQUENCE</scope>
</reference>
<dbReference type="AlphaFoldDB" id="A0A6J7JJF0"/>
<dbReference type="CDD" id="cd06127">
    <property type="entry name" value="DEDDh"/>
    <property type="match status" value="1"/>
</dbReference>
<accession>A0A6J7JJF0</accession>
<dbReference type="GO" id="GO:0003887">
    <property type="term" value="F:DNA-directed DNA polymerase activity"/>
    <property type="evidence" value="ECO:0007669"/>
    <property type="project" value="InterPro"/>
</dbReference>
<dbReference type="Gene3D" id="3.30.420.10">
    <property type="entry name" value="Ribonuclease H-like superfamily/Ribonuclease H"/>
    <property type="match status" value="1"/>
</dbReference>
<evidence type="ECO:0000313" key="2">
    <source>
        <dbReference type="EMBL" id="CAB4943678.1"/>
    </source>
</evidence>
<dbReference type="FunFam" id="3.30.420.10:FF:000045">
    <property type="entry name" value="3'-5' exonuclease DinG"/>
    <property type="match status" value="1"/>
</dbReference>
<dbReference type="SUPFAM" id="SSF82771">
    <property type="entry name" value="GIY-YIG endonuclease"/>
    <property type="match status" value="1"/>
</dbReference>
<dbReference type="Pfam" id="PF01541">
    <property type="entry name" value="GIY-YIG"/>
    <property type="match status" value="1"/>
</dbReference>
<dbReference type="EMBL" id="CAFBNE010000026">
    <property type="protein sequence ID" value="CAB4943678.1"/>
    <property type="molecule type" value="Genomic_DNA"/>
</dbReference>
<dbReference type="GO" id="GO:0003677">
    <property type="term" value="F:DNA binding"/>
    <property type="evidence" value="ECO:0007669"/>
    <property type="project" value="InterPro"/>
</dbReference>
<dbReference type="NCBIfam" id="NF005905">
    <property type="entry name" value="PRK07883.1-3"/>
    <property type="match status" value="1"/>
</dbReference>
<dbReference type="InterPro" id="IPR000305">
    <property type="entry name" value="GIY-YIG_endonuc"/>
</dbReference>
<dbReference type="InterPro" id="IPR012337">
    <property type="entry name" value="RNaseH-like_sf"/>
</dbReference>
<proteinExistence type="predicted"/>
<dbReference type="PROSITE" id="PS50164">
    <property type="entry name" value="GIY_YIG"/>
    <property type="match status" value="1"/>
</dbReference>
<dbReference type="InterPro" id="IPR050066">
    <property type="entry name" value="UvrABC_protein_C"/>
</dbReference>
<gene>
    <name evidence="2" type="ORF">UFOPK3772_01091</name>
</gene>
<dbReference type="GO" id="GO:0009380">
    <property type="term" value="C:excinuclease repair complex"/>
    <property type="evidence" value="ECO:0007669"/>
    <property type="project" value="TreeGrafter"/>
</dbReference>
<name>A0A6J7JJF0_9ZZZZ</name>
<dbReference type="Gene3D" id="3.40.1440.10">
    <property type="entry name" value="GIY-YIG endonuclease"/>
    <property type="match status" value="1"/>
</dbReference>
<organism evidence="2">
    <name type="scientific">freshwater metagenome</name>
    <dbReference type="NCBI Taxonomy" id="449393"/>
    <lineage>
        <taxon>unclassified sequences</taxon>
        <taxon>metagenomes</taxon>
        <taxon>ecological metagenomes</taxon>
    </lineage>
</organism>
<dbReference type="InterPro" id="IPR047296">
    <property type="entry name" value="GIY-YIG_UvrC_Cho"/>
</dbReference>
<evidence type="ECO:0000259" key="1">
    <source>
        <dbReference type="PROSITE" id="PS50164"/>
    </source>
</evidence>
<dbReference type="NCBIfam" id="NF005907">
    <property type="entry name" value="PRK07883.1-5"/>
    <property type="match status" value="1"/>
</dbReference>
<protein>
    <submittedName>
        <fullName evidence="2">Unannotated protein</fullName>
    </submittedName>
</protein>
<dbReference type="InterPro" id="IPR006054">
    <property type="entry name" value="DnaQ"/>
</dbReference>